<feature type="domain" description="Peptidase S1" evidence="2">
    <location>
        <begin position="18"/>
        <end position="223"/>
    </location>
</feature>
<dbReference type="Pfam" id="PF00089">
    <property type="entry name" value="Trypsin"/>
    <property type="match status" value="1"/>
</dbReference>
<dbReference type="Proteomes" id="UP000039046">
    <property type="component" value="Unassembled WGS sequence"/>
</dbReference>
<dbReference type="CDD" id="cd00190">
    <property type="entry name" value="Tryp_SPc"/>
    <property type="match status" value="1"/>
</dbReference>
<evidence type="ECO:0000313" key="3">
    <source>
        <dbReference type="EMBL" id="CEJ82714.1"/>
    </source>
</evidence>
<organism evidence="3 4">
    <name type="scientific">[Torrubiella] hemipterigena</name>
    <dbReference type="NCBI Taxonomy" id="1531966"/>
    <lineage>
        <taxon>Eukaryota</taxon>
        <taxon>Fungi</taxon>
        <taxon>Dikarya</taxon>
        <taxon>Ascomycota</taxon>
        <taxon>Pezizomycotina</taxon>
        <taxon>Sordariomycetes</taxon>
        <taxon>Hypocreomycetidae</taxon>
        <taxon>Hypocreales</taxon>
        <taxon>Clavicipitaceae</taxon>
        <taxon>Clavicipitaceae incertae sedis</taxon>
        <taxon>'Torrubiella' clade</taxon>
    </lineage>
</organism>
<dbReference type="InterPro" id="IPR001254">
    <property type="entry name" value="Trypsin_dom"/>
</dbReference>
<dbReference type="GO" id="GO:0004252">
    <property type="term" value="F:serine-type endopeptidase activity"/>
    <property type="evidence" value="ECO:0007669"/>
    <property type="project" value="InterPro"/>
</dbReference>
<gene>
    <name evidence="3" type="ORF">VHEMI02763</name>
</gene>
<keyword evidence="4" id="KW-1185">Reference proteome</keyword>
<reference evidence="3 4" key="1">
    <citation type="journal article" date="2015" name="Genome Announc.">
        <title>Draft Genome Sequence and Gene Annotation of the Entomopathogenic Fungus Verticillium hemipterigenum.</title>
        <authorList>
            <person name="Horn F."/>
            <person name="Habel A."/>
            <person name="Scharf D.H."/>
            <person name="Dworschak J."/>
            <person name="Brakhage A.A."/>
            <person name="Guthke R."/>
            <person name="Hertweck C."/>
            <person name="Linde J."/>
        </authorList>
    </citation>
    <scope>NUCLEOTIDE SEQUENCE [LARGE SCALE GENOMIC DNA]</scope>
</reference>
<dbReference type="SMART" id="SM00020">
    <property type="entry name" value="Tryp_SPc"/>
    <property type="match status" value="1"/>
</dbReference>
<dbReference type="PROSITE" id="PS50240">
    <property type="entry name" value="TRYPSIN_DOM"/>
    <property type="match status" value="1"/>
</dbReference>
<dbReference type="SUPFAM" id="SSF50494">
    <property type="entry name" value="Trypsin-like serine proteases"/>
    <property type="match status" value="1"/>
</dbReference>
<dbReference type="OrthoDB" id="6380398at2759"/>
<dbReference type="GO" id="GO:0006508">
    <property type="term" value="P:proteolysis"/>
    <property type="evidence" value="ECO:0007669"/>
    <property type="project" value="InterPro"/>
</dbReference>
<sequence length="224" mass="23522">MKTPAFLALASSATAASIPRNSNSFRSTDADIKNVPWQAEYSVEGSFQCGGTIINSCYIVTTGHCTGGIRSASDLSIHIGSRVDHDIALVKLTSEIQFSDSVKAAGLVDATVAPGTKAHLSGWGKTETGFPNTLREEDLDVISLADCKSKLSDTDIHVTDRNMCTFTSGKSPCNGSSGSSLVVNGKLAAVPSTVYECGSTKYPSNHTDIGNKSIRDFIHDTAGV</sequence>
<dbReference type="EMBL" id="CDHN01000001">
    <property type="protein sequence ID" value="CEJ82714.1"/>
    <property type="molecule type" value="Genomic_DNA"/>
</dbReference>
<keyword evidence="1" id="KW-1015">Disulfide bond</keyword>
<evidence type="ECO:0000256" key="1">
    <source>
        <dbReference type="ARBA" id="ARBA00023157"/>
    </source>
</evidence>
<dbReference type="PANTHER" id="PTHR24276">
    <property type="entry name" value="POLYSERASE-RELATED"/>
    <property type="match status" value="1"/>
</dbReference>
<dbReference type="Gene3D" id="2.40.10.10">
    <property type="entry name" value="Trypsin-like serine proteases"/>
    <property type="match status" value="2"/>
</dbReference>
<protein>
    <recommendedName>
        <fullName evidence="2">Peptidase S1 domain-containing protein</fullName>
    </recommendedName>
</protein>
<dbReference type="InterPro" id="IPR043504">
    <property type="entry name" value="Peptidase_S1_PA_chymotrypsin"/>
</dbReference>
<proteinExistence type="predicted"/>
<dbReference type="AlphaFoldDB" id="A0A0A1TBH8"/>
<evidence type="ECO:0000259" key="2">
    <source>
        <dbReference type="PROSITE" id="PS50240"/>
    </source>
</evidence>
<accession>A0A0A1TBH8</accession>
<dbReference type="InterPro" id="IPR009003">
    <property type="entry name" value="Peptidase_S1_PA"/>
</dbReference>
<dbReference type="STRING" id="1531966.A0A0A1TBH8"/>
<dbReference type="HOGENOM" id="CLU_006842_7_1_1"/>
<name>A0A0A1TBH8_9HYPO</name>
<dbReference type="InterPro" id="IPR050430">
    <property type="entry name" value="Peptidase_S1"/>
</dbReference>
<evidence type="ECO:0000313" key="4">
    <source>
        <dbReference type="Proteomes" id="UP000039046"/>
    </source>
</evidence>
<dbReference type="PANTHER" id="PTHR24276:SF91">
    <property type="entry name" value="AT26814P-RELATED"/>
    <property type="match status" value="1"/>
</dbReference>